<dbReference type="PROSITE" id="PS00356">
    <property type="entry name" value="HTH_LACI_1"/>
    <property type="match status" value="1"/>
</dbReference>
<organism evidence="6 7">
    <name type="scientific">Sebaldella termitidis (strain ATCC 33386 / NCTC 11300)</name>
    <dbReference type="NCBI Taxonomy" id="526218"/>
    <lineage>
        <taxon>Bacteria</taxon>
        <taxon>Fusobacteriati</taxon>
        <taxon>Fusobacteriota</taxon>
        <taxon>Fusobacteriia</taxon>
        <taxon>Fusobacteriales</taxon>
        <taxon>Leptotrichiaceae</taxon>
        <taxon>Sebaldella</taxon>
    </lineage>
</organism>
<dbReference type="InterPro" id="IPR010982">
    <property type="entry name" value="Lambda_DNA-bd_dom_sf"/>
</dbReference>
<dbReference type="HOGENOM" id="CLU_037628_6_0_0"/>
<dbReference type="GO" id="GO:0003700">
    <property type="term" value="F:DNA-binding transcription factor activity"/>
    <property type="evidence" value="ECO:0007669"/>
    <property type="project" value="TreeGrafter"/>
</dbReference>
<dbReference type="SUPFAM" id="SSF53822">
    <property type="entry name" value="Periplasmic binding protein-like I"/>
    <property type="match status" value="1"/>
</dbReference>
<evidence type="ECO:0000256" key="1">
    <source>
        <dbReference type="ARBA" id="ARBA00022491"/>
    </source>
</evidence>
<dbReference type="PRINTS" id="PR00036">
    <property type="entry name" value="HTHLACI"/>
</dbReference>
<dbReference type="eggNOG" id="COG1609">
    <property type="taxonomic scope" value="Bacteria"/>
</dbReference>
<dbReference type="PANTHER" id="PTHR30146:SF95">
    <property type="entry name" value="RIBOSE OPERON REPRESSOR"/>
    <property type="match status" value="1"/>
</dbReference>
<keyword evidence="4" id="KW-0804">Transcription</keyword>
<dbReference type="InterPro" id="IPR028082">
    <property type="entry name" value="Peripla_BP_I"/>
</dbReference>
<dbReference type="Gene3D" id="1.10.260.40">
    <property type="entry name" value="lambda repressor-like DNA-binding domains"/>
    <property type="match status" value="1"/>
</dbReference>
<evidence type="ECO:0000313" key="7">
    <source>
        <dbReference type="Proteomes" id="UP000000845"/>
    </source>
</evidence>
<dbReference type="KEGG" id="str:Sterm_3245"/>
<dbReference type="InterPro" id="IPR000843">
    <property type="entry name" value="HTH_LacI"/>
</dbReference>
<dbReference type="Proteomes" id="UP000000845">
    <property type="component" value="Chromosome"/>
</dbReference>
<proteinExistence type="predicted"/>
<accession>D1APQ2</accession>
<reference evidence="7" key="1">
    <citation type="submission" date="2009-09" db="EMBL/GenBank/DDBJ databases">
        <title>The complete chromosome of Sebaldella termitidis ATCC 33386.</title>
        <authorList>
            <consortium name="US DOE Joint Genome Institute (JGI-PGF)"/>
            <person name="Lucas S."/>
            <person name="Copeland A."/>
            <person name="Lapidus A."/>
            <person name="Glavina del Rio T."/>
            <person name="Dalin E."/>
            <person name="Tice H."/>
            <person name="Bruce D."/>
            <person name="Goodwin L."/>
            <person name="Pitluck S."/>
            <person name="Kyrpides N."/>
            <person name="Mavromatis K."/>
            <person name="Ivanova N."/>
            <person name="Mikhailova N."/>
            <person name="Sims D."/>
            <person name="Meincke L."/>
            <person name="Brettin T."/>
            <person name="Detter J.C."/>
            <person name="Han C."/>
            <person name="Larimer F."/>
            <person name="Land M."/>
            <person name="Hauser L."/>
            <person name="Markowitz V."/>
            <person name="Cheng J.F."/>
            <person name="Hugenholtz P."/>
            <person name="Woyke T."/>
            <person name="Wu D."/>
            <person name="Eisen J.A."/>
        </authorList>
    </citation>
    <scope>NUCLEOTIDE SEQUENCE [LARGE SCALE GENOMIC DNA]</scope>
    <source>
        <strain evidence="7">ATCC 33386 / NCTC 11300</strain>
    </source>
</reference>
<dbReference type="RefSeq" id="WP_012862668.1">
    <property type="nucleotide sequence ID" value="NC_013517.1"/>
</dbReference>
<dbReference type="CDD" id="cd06291">
    <property type="entry name" value="PBP1_Qymf-like"/>
    <property type="match status" value="1"/>
</dbReference>
<dbReference type="AlphaFoldDB" id="D1APQ2"/>
<name>D1APQ2_SEBTE</name>
<dbReference type="GO" id="GO:0000976">
    <property type="term" value="F:transcription cis-regulatory region binding"/>
    <property type="evidence" value="ECO:0007669"/>
    <property type="project" value="TreeGrafter"/>
</dbReference>
<evidence type="ECO:0000256" key="2">
    <source>
        <dbReference type="ARBA" id="ARBA00023015"/>
    </source>
</evidence>
<reference evidence="6 7" key="2">
    <citation type="journal article" date="2010" name="Stand. Genomic Sci.">
        <title>Complete genome sequence of Sebaldella termitidis type strain (NCTC 11300).</title>
        <authorList>
            <person name="Harmon-Smith M."/>
            <person name="Celia L."/>
            <person name="Chertkov O."/>
            <person name="Lapidus A."/>
            <person name="Copeland A."/>
            <person name="Glavina Del Rio T."/>
            <person name="Nolan M."/>
            <person name="Lucas S."/>
            <person name="Tice H."/>
            <person name="Cheng J.F."/>
            <person name="Han C."/>
            <person name="Detter J.C."/>
            <person name="Bruce D."/>
            <person name="Goodwin L."/>
            <person name="Pitluck S."/>
            <person name="Pati A."/>
            <person name="Liolios K."/>
            <person name="Ivanova N."/>
            <person name="Mavromatis K."/>
            <person name="Mikhailova N."/>
            <person name="Chen A."/>
            <person name="Palaniappan K."/>
            <person name="Land M."/>
            <person name="Hauser L."/>
            <person name="Chang Y.J."/>
            <person name="Jeffries C.D."/>
            <person name="Brettin T."/>
            <person name="Goker M."/>
            <person name="Beck B."/>
            <person name="Bristow J."/>
            <person name="Eisen J.A."/>
            <person name="Markowitz V."/>
            <person name="Hugenholtz P."/>
            <person name="Kyrpides N.C."/>
            <person name="Klenk H.P."/>
            <person name="Chen F."/>
        </authorList>
    </citation>
    <scope>NUCLEOTIDE SEQUENCE [LARGE SCALE GENOMIC DNA]</scope>
    <source>
        <strain evidence="7">ATCC 33386 / NCTC 11300</strain>
    </source>
</reference>
<evidence type="ECO:0000259" key="5">
    <source>
        <dbReference type="PROSITE" id="PS50932"/>
    </source>
</evidence>
<keyword evidence="7" id="KW-1185">Reference proteome</keyword>
<gene>
    <name evidence="6" type="ordered locus">Sterm_3245</name>
</gene>
<dbReference type="Pfam" id="PF13377">
    <property type="entry name" value="Peripla_BP_3"/>
    <property type="match status" value="1"/>
</dbReference>
<dbReference type="PANTHER" id="PTHR30146">
    <property type="entry name" value="LACI-RELATED TRANSCRIPTIONAL REPRESSOR"/>
    <property type="match status" value="1"/>
</dbReference>
<keyword evidence="2" id="KW-0805">Transcription regulation</keyword>
<keyword evidence="3" id="KW-0238">DNA-binding</keyword>
<evidence type="ECO:0000256" key="3">
    <source>
        <dbReference type="ARBA" id="ARBA00023125"/>
    </source>
</evidence>
<dbReference type="SMART" id="SM00354">
    <property type="entry name" value="HTH_LACI"/>
    <property type="match status" value="1"/>
</dbReference>
<dbReference type="EMBL" id="CP001739">
    <property type="protein sequence ID" value="ACZ10086.1"/>
    <property type="molecule type" value="Genomic_DNA"/>
</dbReference>
<feature type="domain" description="HTH lacI-type" evidence="5">
    <location>
        <begin position="7"/>
        <end position="61"/>
    </location>
</feature>
<evidence type="ECO:0000256" key="4">
    <source>
        <dbReference type="ARBA" id="ARBA00023163"/>
    </source>
</evidence>
<keyword evidence="1" id="KW-0678">Repressor</keyword>
<dbReference type="InterPro" id="IPR046335">
    <property type="entry name" value="LacI/GalR-like_sensor"/>
</dbReference>
<dbReference type="STRING" id="526218.Sterm_3245"/>
<dbReference type="CDD" id="cd01392">
    <property type="entry name" value="HTH_LacI"/>
    <property type="match status" value="1"/>
</dbReference>
<evidence type="ECO:0000313" key="6">
    <source>
        <dbReference type="EMBL" id="ACZ10086.1"/>
    </source>
</evidence>
<dbReference type="Pfam" id="PF00356">
    <property type="entry name" value="LacI"/>
    <property type="match status" value="1"/>
</dbReference>
<protein>
    <submittedName>
        <fullName evidence="6">Transcriptional regulator, LacI family</fullName>
    </submittedName>
</protein>
<dbReference type="PROSITE" id="PS50932">
    <property type="entry name" value="HTH_LACI_2"/>
    <property type="match status" value="1"/>
</dbReference>
<dbReference type="SUPFAM" id="SSF47413">
    <property type="entry name" value="lambda repressor-like DNA-binding domains"/>
    <property type="match status" value="1"/>
</dbReference>
<dbReference type="Gene3D" id="3.40.50.2300">
    <property type="match status" value="2"/>
</dbReference>
<sequence length="344" mass="38994">MNPKEKISMKDIAKLAGVSASTVSRIINNSGQISEKTKKKVFSLMKKYNYTPNMVAKSLKINKSKSIGIIITNIQNEFFSEIVLGIEDFFFKVGYSVFICNTSQNPKKEMEYFKILDSKLVDGIICISALEKTPKDFYSNHRKIPMVCIDRIFDPHASDTFYVESSHFDGGFLATEELIKKGCRKIMILTKKRSFSASQKRFEGYKEALKKYDIPFDANLVMKFDGNLSSFDETKKIVDKAVSSGLEFDGIFATSDWRAYGALISLKEHGISVPEKVKIIGFDNISISKYSYPKITTVNQDREAIIQQVSNLLFDLMNDAELPDEIKNKKHIVIPVSLVNRETT</sequence>